<dbReference type="GO" id="GO:0006796">
    <property type="term" value="P:phosphate-containing compound metabolic process"/>
    <property type="evidence" value="ECO:0007669"/>
    <property type="project" value="InterPro"/>
</dbReference>
<dbReference type="RefSeq" id="WP_135785011.1">
    <property type="nucleotide sequence ID" value="NZ_SRRT01000002.1"/>
</dbReference>
<proteinExistence type="predicted"/>
<dbReference type="Pfam" id="PF00719">
    <property type="entry name" value="Pyrophosphatase"/>
    <property type="match status" value="1"/>
</dbReference>
<sequence length="164" mass="17542">MECVIVVAATIGSPFAPADESDGYALMSAGSIRVTGYPVGAGAVAGTLTDGSNPVDALLLMEEPALPGQEIQARPVALLHTLVDGLPRIEVLCVPAHDANFASLTDVAALRAWHADEGTLATVLHRLERGHRWRITEFEEAPAAEKFLAEARHCHEGLTWRKEQ</sequence>
<evidence type="ECO:0000256" key="4">
    <source>
        <dbReference type="ARBA" id="ARBA00022801"/>
    </source>
</evidence>
<gene>
    <name evidence="6" type="ORF">E5083_08725</name>
</gene>
<keyword evidence="5" id="KW-0460">Magnesium</keyword>
<dbReference type="InterPro" id="IPR036649">
    <property type="entry name" value="Pyrophosphatase_sf"/>
</dbReference>
<comment type="cofactor">
    <cofactor evidence="1">
        <name>Mg(2+)</name>
        <dbReference type="ChEBI" id="CHEBI:18420"/>
    </cofactor>
</comment>
<dbReference type="EMBL" id="SRRT01000002">
    <property type="protein sequence ID" value="TGN79680.1"/>
    <property type="molecule type" value="Genomic_DNA"/>
</dbReference>
<dbReference type="EC" id="3.6.1.1" evidence="2"/>
<evidence type="ECO:0000256" key="5">
    <source>
        <dbReference type="ARBA" id="ARBA00022842"/>
    </source>
</evidence>
<dbReference type="GO" id="GO:0004427">
    <property type="term" value="F:inorganic diphosphate phosphatase activity"/>
    <property type="evidence" value="ECO:0007669"/>
    <property type="project" value="UniProtKB-EC"/>
</dbReference>
<evidence type="ECO:0000313" key="6">
    <source>
        <dbReference type="EMBL" id="TGN79680.1"/>
    </source>
</evidence>
<comment type="caution">
    <text evidence="6">The sequence shown here is derived from an EMBL/GenBank/DDBJ whole genome shotgun (WGS) entry which is preliminary data.</text>
</comment>
<dbReference type="GO" id="GO:0000287">
    <property type="term" value="F:magnesium ion binding"/>
    <property type="evidence" value="ECO:0007669"/>
    <property type="project" value="InterPro"/>
</dbReference>
<keyword evidence="3" id="KW-0479">Metal-binding</keyword>
<evidence type="ECO:0000256" key="1">
    <source>
        <dbReference type="ARBA" id="ARBA00001946"/>
    </source>
</evidence>
<dbReference type="GO" id="GO:0005737">
    <property type="term" value="C:cytoplasm"/>
    <property type="evidence" value="ECO:0007669"/>
    <property type="project" value="InterPro"/>
</dbReference>
<dbReference type="Gene3D" id="3.90.80.10">
    <property type="entry name" value="Inorganic pyrophosphatase"/>
    <property type="match status" value="1"/>
</dbReference>
<keyword evidence="4" id="KW-0378">Hydrolase</keyword>
<reference evidence="6 7" key="1">
    <citation type="submission" date="2019-04" db="EMBL/GenBank/DDBJ databases">
        <title>Streptomyces sp. nov. Bv016 isolated from bark of Buahinia variegata.</title>
        <authorList>
            <person name="Kanchanasin P."/>
            <person name="Tanasupawat S."/>
            <person name="Yuki M."/>
            <person name="Kudo T."/>
        </authorList>
    </citation>
    <scope>NUCLEOTIDE SEQUENCE [LARGE SCALE GENOMIC DNA]</scope>
    <source>
        <strain evidence="6 7">Bv016</strain>
    </source>
</reference>
<evidence type="ECO:0000313" key="7">
    <source>
        <dbReference type="Proteomes" id="UP000298159"/>
    </source>
</evidence>
<evidence type="ECO:0000256" key="3">
    <source>
        <dbReference type="ARBA" id="ARBA00022723"/>
    </source>
</evidence>
<organism evidence="6 7">
    <name type="scientific">Streptomyces bauhiniae</name>
    <dbReference type="NCBI Taxonomy" id="2340725"/>
    <lineage>
        <taxon>Bacteria</taxon>
        <taxon>Bacillati</taxon>
        <taxon>Actinomycetota</taxon>
        <taxon>Actinomycetes</taxon>
        <taxon>Kitasatosporales</taxon>
        <taxon>Streptomycetaceae</taxon>
        <taxon>Streptomyces</taxon>
    </lineage>
</organism>
<name>A0A4Z1DCA6_9ACTN</name>
<dbReference type="SUPFAM" id="SSF50324">
    <property type="entry name" value="Inorganic pyrophosphatase"/>
    <property type="match status" value="1"/>
</dbReference>
<dbReference type="AlphaFoldDB" id="A0A4Z1DCA6"/>
<accession>A0A4Z1DCA6</accession>
<dbReference type="InterPro" id="IPR008162">
    <property type="entry name" value="Pyrophosphatase"/>
</dbReference>
<protein>
    <recommendedName>
        <fullName evidence="2">inorganic diphosphatase</fullName>
        <ecNumber evidence="2">3.6.1.1</ecNumber>
    </recommendedName>
</protein>
<dbReference type="GeneID" id="95447674"/>
<dbReference type="Proteomes" id="UP000298159">
    <property type="component" value="Unassembled WGS sequence"/>
</dbReference>
<evidence type="ECO:0000256" key="2">
    <source>
        <dbReference type="ARBA" id="ARBA00012146"/>
    </source>
</evidence>
<keyword evidence="7" id="KW-1185">Reference proteome</keyword>